<dbReference type="OMA" id="FMEDANQ"/>
<feature type="compositionally biased region" description="Acidic residues" evidence="4">
    <location>
        <begin position="122"/>
        <end position="131"/>
    </location>
</feature>
<keyword evidence="3" id="KW-0539">Nucleus</keyword>
<keyword evidence="5" id="KW-1185">Reference proteome</keyword>
<gene>
    <name evidence="6" type="primary">LOC104607206</name>
</gene>
<accession>A0A1U8B5J2</accession>
<dbReference type="KEGG" id="nnu:104607206"/>
<reference evidence="6" key="1">
    <citation type="submission" date="2025-08" db="UniProtKB">
        <authorList>
            <consortium name="RefSeq"/>
        </authorList>
    </citation>
    <scope>IDENTIFICATION</scope>
</reference>
<evidence type="ECO:0000256" key="1">
    <source>
        <dbReference type="ARBA" id="ARBA00004123"/>
    </source>
</evidence>
<dbReference type="GO" id="GO:0005634">
    <property type="term" value="C:nucleus"/>
    <property type="evidence" value="ECO:0007669"/>
    <property type="project" value="UniProtKB-SubCell"/>
</dbReference>
<organism evidence="5 6">
    <name type="scientific">Nelumbo nucifera</name>
    <name type="common">Sacred lotus</name>
    <dbReference type="NCBI Taxonomy" id="4432"/>
    <lineage>
        <taxon>Eukaryota</taxon>
        <taxon>Viridiplantae</taxon>
        <taxon>Streptophyta</taxon>
        <taxon>Embryophyta</taxon>
        <taxon>Tracheophyta</taxon>
        <taxon>Spermatophyta</taxon>
        <taxon>Magnoliopsida</taxon>
        <taxon>Proteales</taxon>
        <taxon>Nelumbonaceae</taxon>
        <taxon>Nelumbo</taxon>
    </lineage>
</organism>
<name>A0A1U8B5J2_NELNU</name>
<dbReference type="OrthoDB" id="1110691at2759"/>
<dbReference type="InterPro" id="IPR031425">
    <property type="entry name" value="NPR1/NH1-interacting"/>
</dbReference>
<dbReference type="FunCoup" id="A0A1U8B5J2">
    <property type="interactions" value="28"/>
</dbReference>
<dbReference type="GeneID" id="104607206"/>
<dbReference type="InParanoid" id="A0A1U8B5J2"/>
<feature type="region of interest" description="Disordered" evidence="4">
    <location>
        <begin position="99"/>
        <end position="131"/>
    </location>
</feature>
<feature type="region of interest" description="Disordered" evidence="4">
    <location>
        <begin position="150"/>
        <end position="172"/>
    </location>
</feature>
<feature type="compositionally biased region" description="Basic and acidic residues" evidence="4">
    <location>
        <begin position="150"/>
        <end position="170"/>
    </location>
</feature>
<evidence type="ECO:0000313" key="5">
    <source>
        <dbReference type="Proteomes" id="UP000189703"/>
    </source>
</evidence>
<dbReference type="RefSeq" id="XP_010271086.1">
    <property type="nucleotide sequence ID" value="XM_010272784.1"/>
</dbReference>
<sequence>MGKVRSNKRVRDQEIQEEEDEEEQKVERFFALIRSFRDACDRRRLEINESSYSPPGKRTKLMDVQEKKSGWVPKFEMVDFEEEIKFTRPLIQLLPPRYKQEEKKKEDGEVNMEREKRKSQVIEEDDADEEEKMEKFFDLIRSFRSVRDQLRQKVNGSKKEKDREKSKEEESVWTPSFQWEDFAEDFQLKSPLSVFQGPSSSCEEQSNKPKDKKADDDDDLDLKLSL</sequence>
<comment type="subcellular location">
    <subcellularLocation>
        <location evidence="1">Nucleus</location>
    </subcellularLocation>
</comment>
<proteinExistence type="inferred from homology"/>
<feature type="region of interest" description="Disordered" evidence="4">
    <location>
        <begin position="190"/>
        <end position="226"/>
    </location>
</feature>
<protein>
    <submittedName>
        <fullName evidence="6">ABC transporter F family member 4</fullName>
    </submittedName>
</protein>
<evidence type="ECO:0000256" key="2">
    <source>
        <dbReference type="ARBA" id="ARBA00009937"/>
    </source>
</evidence>
<feature type="region of interest" description="Disordered" evidence="4">
    <location>
        <begin position="1"/>
        <end position="25"/>
    </location>
</feature>
<dbReference type="PANTHER" id="PTHR33669">
    <property type="entry name" value="PROTEIN NEGATIVE REGULATOR OF RESISTANCE"/>
    <property type="match status" value="1"/>
</dbReference>
<dbReference type="Proteomes" id="UP000189703">
    <property type="component" value="Unplaced"/>
</dbReference>
<dbReference type="Pfam" id="PF15699">
    <property type="entry name" value="NPR1_interact"/>
    <property type="match status" value="2"/>
</dbReference>
<comment type="similarity">
    <text evidence="2">Belongs to the NPR1-interactor family.</text>
</comment>
<evidence type="ECO:0000256" key="3">
    <source>
        <dbReference type="ARBA" id="ARBA00023242"/>
    </source>
</evidence>
<feature type="compositionally biased region" description="Basic and acidic residues" evidence="4">
    <location>
        <begin position="99"/>
        <end position="121"/>
    </location>
</feature>
<evidence type="ECO:0000256" key="4">
    <source>
        <dbReference type="SAM" id="MobiDB-lite"/>
    </source>
</evidence>
<evidence type="ECO:0000313" key="6">
    <source>
        <dbReference type="RefSeq" id="XP_010271086.1"/>
    </source>
</evidence>
<feature type="compositionally biased region" description="Acidic residues" evidence="4">
    <location>
        <begin position="15"/>
        <end position="24"/>
    </location>
</feature>
<feature type="compositionally biased region" description="Basic and acidic residues" evidence="4">
    <location>
        <begin position="205"/>
        <end position="215"/>
    </location>
</feature>
<dbReference type="eggNOG" id="ENOG502SACN">
    <property type="taxonomic scope" value="Eukaryota"/>
</dbReference>
<dbReference type="STRING" id="4432.A0A1U8B5J2"/>
<dbReference type="AlphaFoldDB" id="A0A1U8B5J2"/>
<dbReference type="GO" id="GO:0010112">
    <property type="term" value="P:regulation of systemic acquired resistance"/>
    <property type="evidence" value="ECO:0007669"/>
    <property type="project" value="InterPro"/>
</dbReference>
<dbReference type="PANTHER" id="PTHR33669:SF14">
    <property type="entry name" value="NRR REPRESSOR HOMOLOG 3"/>
    <property type="match status" value="1"/>
</dbReference>